<protein>
    <recommendedName>
        <fullName evidence="5">DUF3592 domain-containing protein</fullName>
    </recommendedName>
</protein>
<dbReference type="Proteomes" id="UP001501725">
    <property type="component" value="Unassembled WGS sequence"/>
</dbReference>
<dbReference type="RefSeq" id="WP_345258256.1">
    <property type="nucleotide sequence ID" value="NZ_BAABGY010000018.1"/>
</dbReference>
<evidence type="ECO:0000313" key="3">
    <source>
        <dbReference type="EMBL" id="GAA4344085.1"/>
    </source>
</evidence>
<comment type="caution">
    <text evidence="3">The sequence shown here is derived from an EMBL/GenBank/DDBJ whole genome shotgun (WGS) entry which is preliminary data.</text>
</comment>
<sequence>MPSLKKTAPVKKAAPRPARKTAARTSSRKSAPKRTSFRRWIVPALSLVLFGYGLYRLIAHYSGEVDRELHGAIRQHRATGTARVIAVQGGKEPRVQFQFLHRGIPYERWQPAPERTFQMHLCYGVEYDSTRPGRAVLIEGSATACPGGGMMENKEEGAYASNGVQE</sequence>
<proteinExistence type="predicted"/>
<evidence type="ECO:0000256" key="2">
    <source>
        <dbReference type="SAM" id="Phobius"/>
    </source>
</evidence>
<accession>A0ABP8HTA6</accession>
<name>A0ABP8HTA6_9BACT</name>
<organism evidence="3 4">
    <name type="scientific">Flaviaesturariibacter amylovorans</name>
    <dbReference type="NCBI Taxonomy" id="1084520"/>
    <lineage>
        <taxon>Bacteria</taxon>
        <taxon>Pseudomonadati</taxon>
        <taxon>Bacteroidota</taxon>
        <taxon>Chitinophagia</taxon>
        <taxon>Chitinophagales</taxon>
        <taxon>Chitinophagaceae</taxon>
        <taxon>Flaviaestuariibacter</taxon>
    </lineage>
</organism>
<evidence type="ECO:0000256" key="1">
    <source>
        <dbReference type="SAM" id="MobiDB-lite"/>
    </source>
</evidence>
<keyword evidence="2" id="KW-0472">Membrane</keyword>
<keyword evidence="4" id="KW-1185">Reference proteome</keyword>
<feature type="compositionally biased region" description="Basic residues" evidence="1">
    <location>
        <begin position="13"/>
        <end position="31"/>
    </location>
</feature>
<feature type="transmembrane region" description="Helical" evidence="2">
    <location>
        <begin position="37"/>
        <end position="55"/>
    </location>
</feature>
<reference evidence="4" key="1">
    <citation type="journal article" date="2019" name="Int. J. Syst. Evol. Microbiol.">
        <title>The Global Catalogue of Microorganisms (GCM) 10K type strain sequencing project: providing services to taxonomists for standard genome sequencing and annotation.</title>
        <authorList>
            <consortium name="The Broad Institute Genomics Platform"/>
            <consortium name="The Broad Institute Genome Sequencing Center for Infectious Disease"/>
            <person name="Wu L."/>
            <person name="Ma J."/>
        </authorList>
    </citation>
    <scope>NUCLEOTIDE SEQUENCE [LARGE SCALE GENOMIC DNA]</scope>
    <source>
        <strain evidence="4">JCM 17919</strain>
    </source>
</reference>
<evidence type="ECO:0000313" key="4">
    <source>
        <dbReference type="Proteomes" id="UP001501725"/>
    </source>
</evidence>
<evidence type="ECO:0008006" key="5">
    <source>
        <dbReference type="Google" id="ProtNLM"/>
    </source>
</evidence>
<dbReference type="EMBL" id="BAABGY010000018">
    <property type="protein sequence ID" value="GAA4344085.1"/>
    <property type="molecule type" value="Genomic_DNA"/>
</dbReference>
<feature type="compositionally biased region" description="Low complexity" evidence="1">
    <location>
        <begin position="1"/>
        <end position="12"/>
    </location>
</feature>
<keyword evidence="2" id="KW-0812">Transmembrane</keyword>
<gene>
    <name evidence="3" type="ORF">GCM10023184_44910</name>
</gene>
<feature type="region of interest" description="Disordered" evidence="1">
    <location>
        <begin position="1"/>
        <end position="31"/>
    </location>
</feature>
<keyword evidence="2" id="KW-1133">Transmembrane helix</keyword>